<organism evidence="1 3">
    <name type="scientific">Enterococcus avium</name>
    <name type="common">Streptococcus avium</name>
    <dbReference type="NCBI Taxonomy" id="33945"/>
    <lineage>
        <taxon>Bacteria</taxon>
        <taxon>Bacillati</taxon>
        <taxon>Bacillota</taxon>
        <taxon>Bacilli</taxon>
        <taxon>Lactobacillales</taxon>
        <taxon>Enterococcaceae</taxon>
        <taxon>Enterococcus</taxon>
    </lineage>
</organism>
<dbReference type="EMBL" id="JARPWH010000007">
    <property type="protein sequence ID" value="MDT2401444.1"/>
    <property type="molecule type" value="Genomic_DNA"/>
</dbReference>
<evidence type="ECO:0000313" key="1">
    <source>
        <dbReference type="EMBL" id="MDT2401444.1"/>
    </source>
</evidence>
<dbReference type="AlphaFoldDB" id="A0AAW8SQT8"/>
<accession>A0AAW8SQT8</accession>
<name>A0AAW8SQT8_ENTAV</name>
<evidence type="ECO:0000313" key="3">
    <source>
        <dbReference type="Proteomes" id="UP001260773"/>
    </source>
</evidence>
<gene>
    <name evidence="1" type="ORF">P7D43_03605</name>
    <name evidence="2" type="ORF">P7D79_19095</name>
</gene>
<sequence length="116" mass="13655">MGNYSKIKESDSSFNKKLSKQTLEAKGYEFFNLNDIESYNTFSPITTTEKSEAAALFSLVLKYLKFKKNLPKGMLLDNYSLIIFFRTATFDYYPSNEVLEKFIDLFERKPQTRKER</sequence>
<reference evidence="1 4" key="1">
    <citation type="submission" date="2023-03" db="EMBL/GenBank/DDBJ databases">
        <authorList>
            <person name="Shen W."/>
            <person name="Cai J."/>
        </authorList>
    </citation>
    <scope>NUCLEOTIDE SEQUENCE</scope>
    <source>
        <strain evidence="1">P33-2</strain>
        <strain evidence="2 4">Y2</strain>
    </source>
</reference>
<protein>
    <submittedName>
        <fullName evidence="1">Uncharacterized protein</fullName>
    </submittedName>
</protein>
<dbReference type="Proteomes" id="UP001260773">
    <property type="component" value="Unassembled WGS sequence"/>
</dbReference>
<dbReference type="Proteomes" id="UP001264335">
    <property type="component" value="Unassembled WGS sequence"/>
</dbReference>
<evidence type="ECO:0000313" key="2">
    <source>
        <dbReference type="EMBL" id="MDT2516335.1"/>
    </source>
</evidence>
<dbReference type="EMBL" id="JARPWY010000076">
    <property type="protein sequence ID" value="MDT2516335.1"/>
    <property type="molecule type" value="Genomic_DNA"/>
</dbReference>
<dbReference type="RefSeq" id="WP_311860818.1">
    <property type="nucleotide sequence ID" value="NZ_JARPWD010000006.1"/>
</dbReference>
<evidence type="ECO:0000313" key="4">
    <source>
        <dbReference type="Proteomes" id="UP001264335"/>
    </source>
</evidence>
<comment type="caution">
    <text evidence="1">The sequence shown here is derived from an EMBL/GenBank/DDBJ whole genome shotgun (WGS) entry which is preliminary data.</text>
</comment>
<proteinExistence type="predicted"/>